<reference evidence="1" key="2">
    <citation type="journal article" date="2019" name="PLoS ONE">
        <title>Identification and characterization of putative Aeromonas spp. T3SS effectors.</title>
        <authorList>
            <person name="Rangel L.T."/>
            <person name="Marden J."/>
            <person name="Colston S."/>
            <person name="Setubal J.C."/>
            <person name="Graf J."/>
            <person name="Gogarten J.P."/>
        </authorList>
    </citation>
    <scope>NUCLEOTIDE SEQUENCE</scope>
    <source>
        <strain evidence="1">BAQ071013-135</strain>
    </source>
</reference>
<dbReference type="RefSeq" id="WP_139495194.1">
    <property type="nucleotide sequence ID" value="NZ_CAWORL010000018.1"/>
</dbReference>
<reference evidence="1" key="1">
    <citation type="submission" date="2017-10" db="EMBL/GenBank/DDBJ databases">
        <authorList>
            <person name="Colston S.M."/>
            <person name="Graf J."/>
        </authorList>
    </citation>
    <scope>NUCLEOTIDE SEQUENCE</scope>
    <source>
        <strain evidence="1">BAQ071013-135</strain>
    </source>
</reference>
<accession>A0AAX2UQC0</accession>
<name>A0AAX2UQC0_AERVE</name>
<dbReference type="AlphaFoldDB" id="A0AAX2UQC0"/>
<dbReference type="EMBL" id="PDXJ01000025">
    <property type="protein sequence ID" value="TND51993.1"/>
    <property type="molecule type" value="Genomic_DNA"/>
</dbReference>
<evidence type="ECO:0008006" key="3">
    <source>
        <dbReference type="Google" id="ProtNLM"/>
    </source>
</evidence>
<sequence length="267" mass="29791">MIPLFPLPSHPATQVQFRMPTVQDAINFSGLRDELDEAATTDYLRALLQDGSPDPIGWTAGDRVTAMWWIWMAISDDTTLAYKYQCRHCGETHHVDIDLVDLDDNLTVLEREPAIAGEIMANGQIHACQFVPLDGYAMTALEQLRLELLDATSKADKDTIKNRLKVLEVAHSFRLDAHAELPREEADAKRMELVMSMNPAKEFRVLAAQCYQALAELRHGLAMEITDGRVELISPLLPCEAPQEGEGQPPASVLLLRFQPVHCIPAI</sequence>
<protein>
    <recommendedName>
        <fullName evidence="3">Morphogenetic protein</fullName>
    </recommendedName>
</protein>
<proteinExistence type="predicted"/>
<dbReference type="Proteomes" id="UP000796104">
    <property type="component" value="Unassembled WGS sequence"/>
</dbReference>
<organism evidence="1 2">
    <name type="scientific">Aeromonas veronii</name>
    <dbReference type="NCBI Taxonomy" id="654"/>
    <lineage>
        <taxon>Bacteria</taxon>
        <taxon>Pseudomonadati</taxon>
        <taxon>Pseudomonadota</taxon>
        <taxon>Gammaproteobacteria</taxon>
        <taxon>Aeromonadales</taxon>
        <taxon>Aeromonadaceae</taxon>
        <taxon>Aeromonas</taxon>
    </lineage>
</organism>
<gene>
    <name evidence="1" type="ORF">CF123_17905</name>
</gene>
<evidence type="ECO:0000313" key="1">
    <source>
        <dbReference type="EMBL" id="TND51993.1"/>
    </source>
</evidence>
<comment type="caution">
    <text evidence="1">The sequence shown here is derived from an EMBL/GenBank/DDBJ whole genome shotgun (WGS) entry which is preliminary data.</text>
</comment>
<evidence type="ECO:0000313" key="2">
    <source>
        <dbReference type="Proteomes" id="UP000796104"/>
    </source>
</evidence>